<feature type="domain" description="HAMP" evidence="3">
    <location>
        <begin position="308"/>
        <end position="362"/>
    </location>
</feature>
<dbReference type="Pfam" id="PF00990">
    <property type="entry name" value="GGDEF"/>
    <property type="match status" value="1"/>
</dbReference>
<dbReference type="InterPro" id="IPR029150">
    <property type="entry name" value="dCache_3"/>
</dbReference>
<dbReference type="SMART" id="SM00304">
    <property type="entry name" value="HAMP"/>
    <property type="match status" value="1"/>
</dbReference>
<keyword evidence="1" id="KW-1133">Transmembrane helix</keyword>
<evidence type="ECO:0000313" key="5">
    <source>
        <dbReference type="EMBL" id="MBH9551905.1"/>
    </source>
</evidence>
<dbReference type="EMBL" id="JAEDAL010000001">
    <property type="protein sequence ID" value="MBH9551905.1"/>
    <property type="molecule type" value="Genomic_DNA"/>
</dbReference>
<feature type="domain" description="GGDEF" evidence="4">
    <location>
        <begin position="400"/>
        <end position="532"/>
    </location>
</feature>
<dbReference type="InterPro" id="IPR003660">
    <property type="entry name" value="HAMP_dom"/>
</dbReference>
<feature type="transmembrane region" description="Helical" evidence="1">
    <location>
        <begin position="18"/>
        <end position="37"/>
    </location>
</feature>
<dbReference type="GO" id="GO:0016020">
    <property type="term" value="C:membrane"/>
    <property type="evidence" value="ECO:0007669"/>
    <property type="project" value="InterPro"/>
</dbReference>
<dbReference type="Gene3D" id="6.10.340.10">
    <property type="match status" value="1"/>
</dbReference>
<dbReference type="PROSITE" id="PS50885">
    <property type="entry name" value="HAMP"/>
    <property type="match status" value="1"/>
</dbReference>
<proteinExistence type="predicted"/>
<dbReference type="InterPro" id="IPR043128">
    <property type="entry name" value="Rev_trsase/Diguanyl_cyclase"/>
</dbReference>
<dbReference type="SMART" id="SM00267">
    <property type="entry name" value="GGDEF"/>
    <property type="match status" value="1"/>
</dbReference>
<keyword evidence="1" id="KW-0812">Transmembrane</keyword>
<dbReference type="PROSITE" id="PS50887">
    <property type="entry name" value="GGDEF"/>
    <property type="match status" value="1"/>
</dbReference>
<evidence type="ECO:0000259" key="3">
    <source>
        <dbReference type="PROSITE" id="PS50885"/>
    </source>
</evidence>
<dbReference type="RefSeq" id="WP_198099494.1">
    <property type="nucleotide sequence ID" value="NZ_JAEDAL010000001.1"/>
</dbReference>
<dbReference type="Pfam" id="PF00563">
    <property type="entry name" value="EAL"/>
    <property type="match status" value="1"/>
</dbReference>
<dbReference type="InterPro" id="IPR000160">
    <property type="entry name" value="GGDEF_dom"/>
</dbReference>
<dbReference type="Pfam" id="PF14827">
    <property type="entry name" value="dCache_3"/>
    <property type="match status" value="1"/>
</dbReference>
<feature type="transmembrane region" description="Helical" evidence="1">
    <location>
        <begin position="286"/>
        <end position="305"/>
    </location>
</feature>
<dbReference type="FunFam" id="3.20.20.450:FF:000001">
    <property type="entry name" value="Cyclic di-GMP phosphodiesterase yahA"/>
    <property type="match status" value="1"/>
</dbReference>
<keyword evidence="1" id="KW-0472">Membrane</keyword>
<dbReference type="SMART" id="SM00052">
    <property type="entry name" value="EAL"/>
    <property type="match status" value="1"/>
</dbReference>
<dbReference type="GO" id="GO:0007165">
    <property type="term" value="P:signal transduction"/>
    <property type="evidence" value="ECO:0007669"/>
    <property type="project" value="InterPro"/>
</dbReference>
<evidence type="ECO:0000313" key="6">
    <source>
        <dbReference type="Proteomes" id="UP000620139"/>
    </source>
</evidence>
<accession>A0A931ISJ6</accession>
<dbReference type="InterPro" id="IPR050706">
    <property type="entry name" value="Cyclic-di-GMP_PDE-like"/>
</dbReference>
<reference evidence="5" key="1">
    <citation type="submission" date="2020-12" db="EMBL/GenBank/DDBJ databases">
        <title>The genome sequence of Inhella sp. 4Y17.</title>
        <authorList>
            <person name="Liu Y."/>
        </authorList>
    </citation>
    <scope>NUCLEOTIDE SEQUENCE</scope>
    <source>
        <strain evidence="5">4Y10</strain>
    </source>
</reference>
<dbReference type="SUPFAM" id="SSF141868">
    <property type="entry name" value="EAL domain-like"/>
    <property type="match status" value="1"/>
</dbReference>
<dbReference type="PROSITE" id="PS50883">
    <property type="entry name" value="EAL"/>
    <property type="match status" value="1"/>
</dbReference>
<dbReference type="InterPro" id="IPR029787">
    <property type="entry name" value="Nucleotide_cyclase"/>
</dbReference>
<dbReference type="PANTHER" id="PTHR33121">
    <property type="entry name" value="CYCLIC DI-GMP PHOSPHODIESTERASE PDEF"/>
    <property type="match status" value="1"/>
</dbReference>
<dbReference type="InterPro" id="IPR035919">
    <property type="entry name" value="EAL_sf"/>
</dbReference>
<feature type="domain" description="EAL" evidence="2">
    <location>
        <begin position="541"/>
        <end position="794"/>
    </location>
</feature>
<evidence type="ECO:0000259" key="4">
    <source>
        <dbReference type="PROSITE" id="PS50887"/>
    </source>
</evidence>
<dbReference type="NCBIfam" id="TIGR00254">
    <property type="entry name" value="GGDEF"/>
    <property type="match status" value="1"/>
</dbReference>
<dbReference type="CDD" id="cd01948">
    <property type="entry name" value="EAL"/>
    <property type="match status" value="1"/>
</dbReference>
<dbReference type="Proteomes" id="UP000620139">
    <property type="component" value="Unassembled WGS sequence"/>
</dbReference>
<dbReference type="Pfam" id="PF00672">
    <property type="entry name" value="HAMP"/>
    <property type="match status" value="1"/>
</dbReference>
<dbReference type="GO" id="GO:0071111">
    <property type="term" value="F:cyclic-guanylate-specific phosphodiesterase activity"/>
    <property type="evidence" value="ECO:0007669"/>
    <property type="project" value="InterPro"/>
</dbReference>
<dbReference type="Gene3D" id="3.20.20.450">
    <property type="entry name" value="EAL domain"/>
    <property type="match status" value="1"/>
</dbReference>
<dbReference type="CDD" id="cd01949">
    <property type="entry name" value="GGDEF"/>
    <property type="match status" value="1"/>
</dbReference>
<protein>
    <submittedName>
        <fullName evidence="5">EAL domain-containing protein</fullName>
    </submittedName>
</protein>
<dbReference type="AlphaFoldDB" id="A0A931ISJ6"/>
<evidence type="ECO:0000256" key="1">
    <source>
        <dbReference type="SAM" id="Phobius"/>
    </source>
</evidence>
<dbReference type="SUPFAM" id="SSF55073">
    <property type="entry name" value="Nucleotide cyclase"/>
    <property type="match status" value="1"/>
</dbReference>
<organism evidence="5 6">
    <name type="scientific">Inhella gelatinilytica</name>
    <dbReference type="NCBI Taxonomy" id="2795030"/>
    <lineage>
        <taxon>Bacteria</taxon>
        <taxon>Pseudomonadati</taxon>
        <taxon>Pseudomonadota</taxon>
        <taxon>Betaproteobacteria</taxon>
        <taxon>Burkholderiales</taxon>
        <taxon>Sphaerotilaceae</taxon>
        <taxon>Inhella</taxon>
    </lineage>
</organism>
<dbReference type="PANTHER" id="PTHR33121:SF70">
    <property type="entry name" value="SIGNALING PROTEIN YKOW"/>
    <property type="match status" value="1"/>
</dbReference>
<name>A0A931ISJ6_9BURK</name>
<gene>
    <name evidence="5" type="ORF">I7X43_03490</name>
</gene>
<dbReference type="Gene3D" id="3.30.70.270">
    <property type="match status" value="1"/>
</dbReference>
<dbReference type="SUPFAM" id="SSF158472">
    <property type="entry name" value="HAMP domain-like"/>
    <property type="match status" value="1"/>
</dbReference>
<keyword evidence="6" id="KW-1185">Reference proteome</keyword>
<dbReference type="CDD" id="cd06225">
    <property type="entry name" value="HAMP"/>
    <property type="match status" value="1"/>
</dbReference>
<comment type="caution">
    <text evidence="5">The sequence shown here is derived from an EMBL/GenBank/DDBJ whole genome shotgun (WGS) entry which is preliminary data.</text>
</comment>
<sequence>MPLALPAFLNPRRIEGRIVLLFLALLMAVQLASFSMIRQSIEARAEQAIEARLGTAGRMLQRLLMQQSIHEQSAAELLAADYGFRSTLATGLHEQVDRETLTSALTNNGERVGAAWAAFTDTEQALVASTRADAAPVLALVDLQTDPEWPALVPLGPQVLKLTRVPVNAPTRMGHVLMGFALDNEPLSDLKRLTNVDAMFVLRQGASPWKELVSLLEDEDRQRMGTALADLQGGRVARRTWGDQQWRAQLIALPLRHVGPGDAPVLAATLWASFDEEVAPYRQLQWVLLGLTLAGVAAFALGSVFTARRISTPIQDLAVAAERLGRGDYSTPVSMNAKSLGEVRDLAQAFESMRVGIQAREAEVHRLAYWDPLTGLPNREQFSQRLQAALTSSGGGALGATGALLMLDMDRFKTVNDVLGHAFGDRMLCGIAERLKALNWGEGAVQARLSGDEFALWLPGLDAEQALAKAQQLLKDFETPLTLDDQTVDLGAGVGLALAPEHGPDANTLMANAELAMYAAKRRQNGCVVYDTSLDAGSQDSLSLLSELRHAVEHNELRLFLQPKVDFRTGQVKAAEALVRWQHPTRGLVPPMQFIPFAEQTGFIRSLTTWVMAASAQAAAQAQLAGLPLRISVNLSTRDLLDHELPHKIMAQLAEVHASTEHLCLEITESAIMDDPQRAQLTLDALSSQGFKLSIDDFGTGYSSLAYLKRLPVDELKIDRSFVMAMETDADDAKIVHSTIELAHNLGLSVVAEGVETARAWELLRDLGCDEGQGYFIGKPMPQEQFLQWLRDWKAPVAPLPAGPGRP</sequence>
<dbReference type="InterPro" id="IPR001633">
    <property type="entry name" value="EAL_dom"/>
</dbReference>
<evidence type="ECO:0000259" key="2">
    <source>
        <dbReference type="PROSITE" id="PS50883"/>
    </source>
</evidence>